<dbReference type="EMBL" id="JAAMPC010000005">
    <property type="protein sequence ID" value="KAG2313393.1"/>
    <property type="molecule type" value="Genomic_DNA"/>
</dbReference>
<name>A0A8X7VLN4_BRACI</name>
<keyword evidence="3" id="KW-1185">Reference proteome</keyword>
<protein>
    <submittedName>
        <fullName evidence="2">Uncharacterized protein</fullName>
    </submittedName>
</protein>
<feature type="compositionally biased region" description="Basic and acidic residues" evidence="1">
    <location>
        <begin position="50"/>
        <end position="64"/>
    </location>
</feature>
<feature type="region of interest" description="Disordered" evidence="1">
    <location>
        <begin position="1"/>
        <end position="107"/>
    </location>
</feature>
<feature type="compositionally biased region" description="Basic and acidic residues" evidence="1">
    <location>
        <begin position="13"/>
        <end position="32"/>
    </location>
</feature>
<dbReference type="AlphaFoldDB" id="A0A8X7VLN4"/>
<dbReference type="Proteomes" id="UP000886595">
    <property type="component" value="Unassembled WGS sequence"/>
</dbReference>
<feature type="compositionally biased region" description="Basic residues" evidence="1">
    <location>
        <begin position="1"/>
        <end position="10"/>
    </location>
</feature>
<evidence type="ECO:0000256" key="1">
    <source>
        <dbReference type="SAM" id="MobiDB-lite"/>
    </source>
</evidence>
<proteinExistence type="predicted"/>
<organism evidence="2 3">
    <name type="scientific">Brassica carinata</name>
    <name type="common">Ethiopian mustard</name>
    <name type="synonym">Abyssinian cabbage</name>
    <dbReference type="NCBI Taxonomy" id="52824"/>
    <lineage>
        <taxon>Eukaryota</taxon>
        <taxon>Viridiplantae</taxon>
        <taxon>Streptophyta</taxon>
        <taxon>Embryophyta</taxon>
        <taxon>Tracheophyta</taxon>
        <taxon>Spermatophyta</taxon>
        <taxon>Magnoliopsida</taxon>
        <taxon>eudicotyledons</taxon>
        <taxon>Gunneridae</taxon>
        <taxon>Pentapetalae</taxon>
        <taxon>rosids</taxon>
        <taxon>malvids</taxon>
        <taxon>Brassicales</taxon>
        <taxon>Brassicaceae</taxon>
        <taxon>Brassiceae</taxon>
        <taxon>Brassica</taxon>
    </lineage>
</organism>
<evidence type="ECO:0000313" key="3">
    <source>
        <dbReference type="Proteomes" id="UP000886595"/>
    </source>
</evidence>
<evidence type="ECO:0000313" key="2">
    <source>
        <dbReference type="EMBL" id="KAG2313393.1"/>
    </source>
</evidence>
<sequence length="107" mass="12445">MRDARRHGTPRRNVIERTSHRERNFGEEAGREYRKRSHSRMESQSNHPRSSYDHNSQRWVDTGRRLTPSSLSKSYERPPTAITAENISPTANKEPHLHPPATVDQCT</sequence>
<comment type="caution">
    <text evidence="2">The sequence shown here is derived from an EMBL/GenBank/DDBJ whole genome shotgun (WGS) entry which is preliminary data.</text>
</comment>
<accession>A0A8X7VLN4</accession>
<gene>
    <name evidence="2" type="ORF">Bca52824_024950</name>
</gene>
<reference evidence="2 3" key="1">
    <citation type="submission" date="2020-02" db="EMBL/GenBank/DDBJ databases">
        <authorList>
            <person name="Ma Q."/>
            <person name="Huang Y."/>
            <person name="Song X."/>
            <person name="Pei D."/>
        </authorList>
    </citation>
    <scope>NUCLEOTIDE SEQUENCE [LARGE SCALE GENOMIC DNA]</scope>
    <source>
        <strain evidence="2">Sxm20200214</strain>
        <tissue evidence="2">Leaf</tissue>
    </source>
</reference>